<proteinExistence type="predicted"/>
<dbReference type="Proteomes" id="UP000680865">
    <property type="component" value="Unassembled WGS sequence"/>
</dbReference>
<organism evidence="1 2">
    <name type="scientific">Winogradskya consettensis</name>
    <dbReference type="NCBI Taxonomy" id="113560"/>
    <lineage>
        <taxon>Bacteria</taxon>
        <taxon>Bacillati</taxon>
        <taxon>Actinomycetota</taxon>
        <taxon>Actinomycetes</taxon>
        <taxon>Micromonosporales</taxon>
        <taxon>Micromonosporaceae</taxon>
        <taxon>Winogradskya</taxon>
    </lineage>
</organism>
<evidence type="ECO:0000313" key="1">
    <source>
        <dbReference type="EMBL" id="GIM80345.1"/>
    </source>
</evidence>
<accession>A0A919SXU9</accession>
<protein>
    <submittedName>
        <fullName evidence="1">Uncharacterized protein</fullName>
    </submittedName>
</protein>
<dbReference type="EMBL" id="BOQP01000042">
    <property type="protein sequence ID" value="GIM80345.1"/>
    <property type="molecule type" value="Genomic_DNA"/>
</dbReference>
<dbReference type="AlphaFoldDB" id="A0A919SXU9"/>
<evidence type="ECO:0000313" key="2">
    <source>
        <dbReference type="Proteomes" id="UP000680865"/>
    </source>
</evidence>
<name>A0A919SXU9_9ACTN</name>
<comment type="caution">
    <text evidence="1">The sequence shown here is derived from an EMBL/GenBank/DDBJ whole genome shotgun (WGS) entry which is preliminary data.</text>
</comment>
<gene>
    <name evidence="1" type="ORF">Aco04nite_70230</name>
</gene>
<sequence length="208" mass="22248">MPGPLPVRPTPCPAWGVARWAWLTPCPAWGVARWAWLTPCPAWGVARWAWLTPCPAWGVARWAWLTPCPARSVARWARLDRYLALGVARWGGQLYIRRTRGRGSCLAGGDRLGRIGAAGIVGPRFGACYGYGRGWSGWVAAGAGLGGSRAGAGLGGLVCGLALDDCRRMTGRDLTDDSGADAIIDFCLYSASAIVTLCHPSQNMHVMR</sequence>
<reference evidence="1" key="1">
    <citation type="submission" date="2021-03" db="EMBL/GenBank/DDBJ databases">
        <title>Whole genome shotgun sequence of Actinoplanes consettensis NBRC 14913.</title>
        <authorList>
            <person name="Komaki H."/>
            <person name="Tamura T."/>
        </authorList>
    </citation>
    <scope>NUCLEOTIDE SEQUENCE</scope>
    <source>
        <strain evidence="1">NBRC 14913</strain>
    </source>
</reference>
<keyword evidence="2" id="KW-1185">Reference proteome</keyword>